<dbReference type="OrthoDB" id="11304at2157"/>
<dbReference type="Proteomes" id="UP000249949">
    <property type="component" value="Chromosome"/>
</dbReference>
<feature type="domain" description="PD-(D/E)XK endonuclease-like" evidence="1">
    <location>
        <begin position="61"/>
        <end position="241"/>
    </location>
</feature>
<accession>A0A2Z2HLH7</accession>
<gene>
    <name evidence="2" type="ORF">NMSP_1236</name>
</gene>
<keyword evidence="3" id="KW-1185">Reference proteome</keyword>
<evidence type="ECO:0000259" key="1">
    <source>
        <dbReference type="Pfam" id="PF12705"/>
    </source>
</evidence>
<name>A0A2Z2HLH7_9ARCH</name>
<dbReference type="InterPro" id="IPR038726">
    <property type="entry name" value="PDDEXK_AddAB-type"/>
</dbReference>
<sequence>MIKINKINDIMFVNAAVTDFADSLGYCEYKIPLSIQGVKPKPSQALIQGTKAHHEKEQYEAEHVELEPVTITEIKDEKKDIEFARENIYSTLTVPFEFPTENVVVSLSGRIDKIMRVDGTLIVQDDKFVARPQTYDSKTQPYPGQLLQVLTYLNSNFSSKRKASPDDYFDMPHTQKQWELRICDRKTKEPHKTFSEVQDSFSLHYLHTSLETFASIAVNISEPEHHNNKRKCDACNLKSVCGFRI</sequence>
<reference evidence="2 3" key="1">
    <citation type="journal article" date="2017" name="Environ. Microbiol.">
        <title>Genome and epigenome of a novel marine Thaumarchaeota strain suggest viral infection, phosphorothioation DNA modification and multiple restriction systems.</title>
        <authorList>
            <person name="Ahlgren N.A."/>
            <person name="Chen Y."/>
            <person name="Needham D.M."/>
            <person name="Parada A.E."/>
            <person name="Sachdeva R."/>
            <person name="Trinh V."/>
            <person name="Chen T."/>
            <person name="Fuhrman J.A."/>
        </authorList>
    </citation>
    <scope>NUCLEOTIDE SEQUENCE [LARGE SCALE GENOMIC DNA]</scope>
    <source>
        <strain evidence="2 3">SPOT01</strain>
    </source>
</reference>
<protein>
    <submittedName>
        <fullName evidence="2">PD-(D/E)XK nuclease superfamily protein</fullName>
    </submittedName>
</protein>
<dbReference type="EMBL" id="CP021324">
    <property type="protein sequence ID" value="ARS64851.1"/>
    <property type="molecule type" value="Genomic_DNA"/>
</dbReference>
<proteinExistence type="predicted"/>
<dbReference type="Gene3D" id="3.90.320.10">
    <property type="match status" value="1"/>
</dbReference>
<dbReference type="AlphaFoldDB" id="A0A2Z2HLH7"/>
<dbReference type="KEGG" id="nct:NMSP_1236"/>
<dbReference type="Pfam" id="PF12705">
    <property type="entry name" value="PDDEXK_1"/>
    <property type="match status" value="1"/>
</dbReference>
<dbReference type="RefSeq" id="WP_086907898.1">
    <property type="nucleotide sequence ID" value="NZ_CP021324.1"/>
</dbReference>
<dbReference type="InterPro" id="IPR011604">
    <property type="entry name" value="PDDEXK-like_dom_sf"/>
</dbReference>
<dbReference type="GeneID" id="32901687"/>
<evidence type="ECO:0000313" key="2">
    <source>
        <dbReference type="EMBL" id="ARS64851.1"/>
    </source>
</evidence>
<evidence type="ECO:0000313" key="3">
    <source>
        <dbReference type="Proteomes" id="UP000249949"/>
    </source>
</evidence>
<organism evidence="2 3">
    <name type="scientific">Candidatus Nitrosomarinus catalinensis</name>
    <dbReference type="NCBI Taxonomy" id="1898749"/>
    <lineage>
        <taxon>Archaea</taxon>
        <taxon>Nitrososphaerota</taxon>
        <taxon>Nitrososphaeria</taxon>
        <taxon>Nitrosopumilales</taxon>
        <taxon>Nitrosopumilaceae</taxon>
        <taxon>Candidatus Nitrosomarinus</taxon>
    </lineage>
</organism>